<accession>A0A806K1N7</accession>
<proteinExistence type="predicted"/>
<dbReference type="AlphaFoldDB" id="A0A806K1N7"/>
<protein>
    <submittedName>
        <fullName evidence="1">Uncharacterized protein</fullName>
    </submittedName>
</protein>
<reference evidence="1" key="1">
    <citation type="submission" date="2012-03" db="EMBL/GenBank/DDBJ databases">
        <title>Functional metagenomics reveals considerable lignocellulase gene clusters in the gut microbiome of a wood-feeding higher termite.</title>
        <authorList>
            <person name="Liu N."/>
        </authorList>
    </citation>
    <scope>NUCLEOTIDE SEQUENCE</scope>
</reference>
<sequence length="99" mass="11578">MYGDLEIVFRQSAFRHNVTEADIRWAFNTVELDKLVKGTENTYRLLGFNTKGNMIEVLYNQITENRVNVFHALPCTDSYLESLAKKGEIEWHKTCHIKI</sequence>
<organism evidence="1">
    <name type="scientific">uncultured bacterium contig00054</name>
    <dbReference type="NCBI Taxonomy" id="1181538"/>
    <lineage>
        <taxon>Bacteria</taxon>
        <taxon>environmental samples</taxon>
    </lineage>
</organism>
<evidence type="ECO:0000313" key="1">
    <source>
        <dbReference type="EMBL" id="AGS53836.1"/>
    </source>
</evidence>
<name>A0A806K1N7_9BACT</name>
<dbReference type="EMBL" id="JQ844253">
    <property type="protein sequence ID" value="AGS53836.1"/>
    <property type="molecule type" value="Genomic_DNA"/>
</dbReference>